<proteinExistence type="inferred from homology"/>
<dbReference type="EMBL" id="JAKMXF010000319">
    <property type="protein sequence ID" value="KAI6649602.1"/>
    <property type="molecule type" value="Genomic_DNA"/>
</dbReference>
<evidence type="ECO:0000256" key="5">
    <source>
        <dbReference type="ARBA" id="ARBA00022840"/>
    </source>
</evidence>
<evidence type="ECO:0000256" key="11">
    <source>
        <dbReference type="ARBA" id="ARBA00048046"/>
    </source>
</evidence>
<feature type="transmembrane region" description="Helical" evidence="12">
    <location>
        <begin position="190"/>
        <end position="215"/>
    </location>
</feature>
<dbReference type="Gene3D" id="3.40.50.300">
    <property type="entry name" value="P-loop containing nucleotide triphosphate hydrolases"/>
    <property type="match status" value="1"/>
</dbReference>
<dbReference type="SMART" id="SM00382">
    <property type="entry name" value="AAA"/>
    <property type="match status" value="1"/>
</dbReference>
<keyword evidence="6 12" id="KW-1133">Transmembrane helix</keyword>
<dbReference type="PROSITE" id="PS50929">
    <property type="entry name" value="ABC_TM1F"/>
    <property type="match status" value="1"/>
</dbReference>
<dbReference type="Pfam" id="PF00664">
    <property type="entry name" value="ABC_membrane"/>
    <property type="match status" value="1"/>
</dbReference>
<comment type="caution">
    <text evidence="15">The sequence shown here is derived from an EMBL/GenBank/DDBJ whole genome shotgun (WGS) entry which is preliminary data.</text>
</comment>
<keyword evidence="4" id="KW-0547">Nucleotide-binding</keyword>
<evidence type="ECO:0000256" key="3">
    <source>
        <dbReference type="ARBA" id="ARBA00022692"/>
    </source>
</evidence>
<dbReference type="PANTHER" id="PTHR24221:SF402">
    <property type="entry name" value="IRON-SULFUR CLUSTERS TRANSPORTER ABCB7, MITOCHONDRIAL"/>
    <property type="match status" value="1"/>
</dbReference>
<keyword evidence="3 12" id="KW-0812">Transmembrane</keyword>
<evidence type="ECO:0000256" key="8">
    <source>
        <dbReference type="ARBA" id="ARBA00024363"/>
    </source>
</evidence>
<evidence type="ECO:0000256" key="7">
    <source>
        <dbReference type="ARBA" id="ARBA00023136"/>
    </source>
</evidence>
<evidence type="ECO:0000256" key="4">
    <source>
        <dbReference type="ARBA" id="ARBA00022741"/>
    </source>
</evidence>
<evidence type="ECO:0000256" key="12">
    <source>
        <dbReference type="SAM" id="Phobius"/>
    </source>
</evidence>
<feature type="transmembrane region" description="Helical" evidence="12">
    <location>
        <begin position="302"/>
        <end position="328"/>
    </location>
</feature>
<feature type="transmembrane region" description="Helical" evidence="12">
    <location>
        <begin position="340"/>
        <end position="359"/>
    </location>
</feature>
<dbReference type="Proteomes" id="UP001165289">
    <property type="component" value="Unassembled WGS sequence"/>
</dbReference>
<feature type="transmembrane region" description="Helical" evidence="12">
    <location>
        <begin position="221"/>
        <end position="242"/>
    </location>
</feature>
<feature type="domain" description="ABC transmembrane type-1" evidence="14">
    <location>
        <begin position="73"/>
        <end position="364"/>
    </location>
</feature>
<dbReference type="InterPro" id="IPR011527">
    <property type="entry name" value="ABC1_TM_dom"/>
</dbReference>
<sequence length="640" mass="70885">MLSIRSLKHISKSRLISPECAPSQNIRPRMFHRGTVHDPTKNPITNESATKILREMVGHLWPHDAPSLKYRVVGALSCLFGAKLLNVQIPFLFKYAIDSLQVLPQLDSVEHTIITGSAAFVIGYGAARLGSTLFSELRNSIFAKVAQTSIRKLARRSFSHLHSLDLEFHLSRDTGGLSRALDRGTRAINFILNAMLFNLLPTSFEVLLVAGLLSYNCGWEYGAISMLTMAVYSIFTFSVTQWRTKFRVEMNKADNSAGRRSLESLLNYETIKYCNAEELEAENYDVSLQEYQKASLKTTTSLSLLGFGQSAIFTLAMAGTMLMAVNAIQAGSMTPGDLVMINGLLFQLSIPLNFLGSVYREIRQSLIDMQNMFVLFDKKPVITEKIGAPSIIVSNTESAIQFDGVSFGYSPEKMVLNNCSFSLPSGKKGAIVGGSGCGKSTVIRMLYRFYDPVRGHILINGQDIQEVSLSSLRSSIGIVPQDTVLFSDSIHYNISYGRGGSTNDEVMTASKLAGLHDSVLSMPQQYDTRVGERGLMLSGGEKQRVVIARTFIKGSPILLFDEATSSLDSLTESHLLESLRATFKSRTSLFIAHRLSTIQDADIIFVMDNGRIVETGSHRDLIEYGQLYRYIWENQTAKNV</sequence>
<dbReference type="InterPro" id="IPR027417">
    <property type="entry name" value="P-loop_NTPase"/>
</dbReference>
<keyword evidence="7 12" id="KW-0472">Membrane</keyword>
<reference evidence="15 16" key="1">
    <citation type="journal article" date="2023" name="BMC Biol.">
        <title>The compact genome of the sponge Oopsacas minuta (Hexactinellida) is lacking key metazoan core genes.</title>
        <authorList>
            <person name="Santini S."/>
            <person name="Schenkelaars Q."/>
            <person name="Jourda C."/>
            <person name="Duchesne M."/>
            <person name="Belahbib H."/>
            <person name="Rocher C."/>
            <person name="Selva M."/>
            <person name="Riesgo A."/>
            <person name="Vervoort M."/>
            <person name="Leys S.P."/>
            <person name="Kodjabachian L."/>
            <person name="Le Bivic A."/>
            <person name="Borchiellini C."/>
            <person name="Claverie J.M."/>
            <person name="Renard E."/>
        </authorList>
    </citation>
    <scope>NUCLEOTIDE SEQUENCE [LARGE SCALE GENOMIC DNA]</scope>
    <source>
        <strain evidence="15">SPO-2</strain>
    </source>
</reference>
<comment type="subcellular location">
    <subcellularLocation>
        <location evidence="1">Mitochondrion membrane</location>
        <topology evidence="1">Multi-pass membrane protein</topology>
    </subcellularLocation>
</comment>
<evidence type="ECO:0000256" key="9">
    <source>
        <dbReference type="ARBA" id="ARBA00041016"/>
    </source>
</evidence>
<evidence type="ECO:0000259" key="14">
    <source>
        <dbReference type="PROSITE" id="PS50929"/>
    </source>
</evidence>
<feature type="domain" description="ABC transporter" evidence="13">
    <location>
        <begin position="400"/>
        <end position="634"/>
    </location>
</feature>
<evidence type="ECO:0000256" key="2">
    <source>
        <dbReference type="ARBA" id="ARBA00022448"/>
    </source>
</evidence>
<dbReference type="InterPro" id="IPR036640">
    <property type="entry name" value="ABC1_TM_sf"/>
</dbReference>
<comment type="similarity">
    <text evidence="8">Belongs to the ABC transporter superfamily. ABCB family. Heavy Metal importer (TC 3.A.1.210) subfamily.</text>
</comment>
<accession>A0AAV7JLC5</accession>
<dbReference type="Gene3D" id="1.20.1560.10">
    <property type="entry name" value="ABC transporter type 1, transmembrane domain"/>
    <property type="match status" value="1"/>
</dbReference>
<evidence type="ECO:0000256" key="6">
    <source>
        <dbReference type="ARBA" id="ARBA00022989"/>
    </source>
</evidence>
<evidence type="ECO:0000259" key="13">
    <source>
        <dbReference type="PROSITE" id="PS50893"/>
    </source>
</evidence>
<dbReference type="InterPro" id="IPR003439">
    <property type="entry name" value="ABC_transporter-like_ATP-bd"/>
</dbReference>
<gene>
    <name evidence="15" type="ORF">LOD99_6606</name>
</gene>
<evidence type="ECO:0000313" key="15">
    <source>
        <dbReference type="EMBL" id="KAI6649602.1"/>
    </source>
</evidence>
<dbReference type="PROSITE" id="PS00211">
    <property type="entry name" value="ABC_TRANSPORTER_1"/>
    <property type="match status" value="1"/>
</dbReference>
<dbReference type="GO" id="GO:0006879">
    <property type="term" value="P:intracellular iron ion homeostasis"/>
    <property type="evidence" value="ECO:0007669"/>
    <property type="project" value="TreeGrafter"/>
</dbReference>
<evidence type="ECO:0000313" key="16">
    <source>
        <dbReference type="Proteomes" id="UP001165289"/>
    </source>
</evidence>
<dbReference type="GO" id="GO:0016887">
    <property type="term" value="F:ATP hydrolysis activity"/>
    <property type="evidence" value="ECO:0007669"/>
    <property type="project" value="InterPro"/>
</dbReference>
<organism evidence="15 16">
    <name type="scientific">Oopsacas minuta</name>
    <dbReference type="NCBI Taxonomy" id="111878"/>
    <lineage>
        <taxon>Eukaryota</taxon>
        <taxon>Metazoa</taxon>
        <taxon>Porifera</taxon>
        <taxon>Hexactinellida</taxon>
        <taxon>Hexasterophora</taxon>
        <taxon>Lyssacinosida</taxon>
        <taxon>Leucopsacidae</taxon>
        <taxon>Oopsacas</taxon>
    </lineage>
</organism>
<evidence type="ECO:0000256" key="1">
    <source>
        <dbReference type="ARBA" id="ARBA00004225"/>
    </source>
</evidence>
<dbReference type="FunFam" id="3.40.50.300:FF:000287">
    <property type="entry name" value="Multidrug ABC transporter ATP-binding protein"/>
    <property type="match status" value="1"/>
</dbReference>
<dbReference type="Pfam" id="PF00005">
    <property type="entry name" value="ABC_tran"/>
    <property type="match status" value="1"/>
</dbReference>
<dbReference type="SUPFAM" id="SSF52540">
    <property type="entry name" value="P-loop containing nucleoside triphosphate hydrolases"/>
    <property type="match status" value="1"/>
</dbReference>
<protein>
    <recommendedName>
        <fullName evidence="9">Iron-sulfur clusters transporter ABCB7, mitochondrial</fullName>
    </recommendedName>
    <alternativeName>
        <fullName evidence="10">ATP-binding cassette sub-family B member 7, mitochondrial</fullName>
    </alternativeName>
</protein>
<keyword evidence="5 15" id="KW-0067">ATP-binding</keyword>
<dbReference type="PANTHER" id="PTHR24221">
    <property type="entry name" value="ATP-BINDING CASSETTE SUB-FAMILY B"/>
    <property type="match status" value="1"/>
</dbReference>
<dbReference type="PROSITE" id="PS50893">
    <property type="entry name" value="ABC_TRANSPORTER_2"/>
    <property type="match status" value="1"/>
</dbReference>
<dbReference type="SUPFAM" id="SSF90123">
    <property type="entry name" value="ABC transporter transmembrane region"/>
    <property type="match status" value="1"/>
</dbReference>
<dbReference type="AlphaFoldDB" id="A0AAV7JLC5"/>
<name>A0AAV7JLC5_9METZ</name>
<dbReference type="GO" id="GO:0005743">
    <property type="term" value="C:mitochondrial inner membrane"/>
    <property type="evidence" value="ECO:0007669"/>
    <property type="project" value="TreeGrafter"/>
</dbReference>
<dbReference type="InterPro" id="IPR039421">
    <property type="entry name" value="Type_1_exporter"/>
</dbReference>
<dbReference type="InterPro" id="IPR003593">
    <property type="entry name" value="AAA+_ATPase"/>
</dbReference>
<keyword evidence="16" id="KW-1185">Reference proteome</keyword>
<dbReference type="InterPro" id="IPR017871">
    <property type="entry name" value="ABC_transporter-like_CS"/>
</dbReference>
<evidence type="ECO:0000256" key="10">
    <source>
        <dbReference type="ARBA" id="ARBA00042945"/>
    </source>
</evidence>
<keyword evidence="2" id="KW-0813">Transport</keyword>
<dbReference type="CDD" id="cd18582">
    <property type="entry name" value="ABC_6TM_ATM1_ABCB7"/>
    <property type="match status" value="1"/>
</dbReference>
<dbReference type="GO" id="GO:0005524">
    <property type="term" value="F:ATP binding"/>
    <property type="evidence" value="ECO:0007669"/>
    <property type="project" value="UniProtKB-KW"/>
</dbReference>
<comment type="catalytic activity">
    <reaction evidence="11">
        <text>(glutathione)4[2Fe(III)-2S] cluster(in) + ATP + H2O = (glutathione)4[2Fe(III)-2S] cluster(out) + ADP + phosphate + H(+)</text>
        <dbReference type="Rhea" id="RHEA:67028"/>
        <dbReference type="ChEBI" id="CHEBI:15377"/>
        <dbReference type="ChEBI" id="CHEBI:15378"/>
        <dbReference type="ChEBI" id="CHEBI:30616"/>
        <dbReference type="ChEBI" id="CHEBI:43474"/>
        <dbReference type="ChEBI" id="CHEBI:167627"/>
        <dbReference type="ChEBI" id="CHEBI:456216"/>
    </reaction>
    <physiologicalReaction direction="left-to-right" evidence="11">
        <dbReference type="Rhea" id="RHEA:67029"/>
    </physiologicalReaction>
</comment>
<dbReference type="GO" id="GO:0140359">
    <property type="term" value="F:ABC-type transporter activity"/>
    <property type="evidence" value="ECO:0007669"/>
    <property type="project" value="InterPro"/>
</dbReference>